<accession>A0ABW4GRB8</accession>
<evidence type="ECO:0000259" key="6">
    <source>
        <dbReference type="PROSITE" id="PS50977"/>
    </source>
</evidence>
<gene>
    <name evidence="7" type="ORF">ACFSJ0_50705</name>
</gene>
<feature type="DNA-binding region" description="H-T-H motif" evidence="4">
    <location>
        <begin position="130"/>
        <end position="149"/>
    </location>
</feature>
<dbReference type="PANTHER" id="PTHR30055:SF151">
    <property type="entry name" value="TRANSCRIPTIONAL REGULATORY PROTEIN"/>
    <property type="match status" value="1"/>
</dbReference>
<dbReference type="Pfam" id="PF00440">
    <property type="entry name" value="TetR_N"/>
    <property type="match status" value="1"/>
</dbReference>
<protein>
    <submittedName>
        <fullName evidence="7">TetR/AcrR family transcriptional regulator C-terminal domain-containing protein</fullName>
    </submittedName>
</protein>
<evidence type="ECO:0000256" key="3">
    <source>
        <dbReference type="ARBA" id="ARBA00023163"/>
    </source>
</evidence>
<dbReference type="EMBL" id="JBHUCM010000047">
    <property type="protein sequence ID" value="MFD1545390.1"/>
    <property type="molecule type" value="Genomic_DNA"/>
</dbReference>
<dbReference type="SMART" id="SM00345">
    <property type="entry name" value="HTH_GNTR"/>
    <property type="match status" value="1"/>
</dbReference>
<dbReference type="Pfam" id="PF02909">
    <property type="entry name" value="TetR_C_1"/>
    <property type="match status" value="1"/>
</dbReference>
<dbReference type="InterPro" id="IPR000524">
    <property type="entry name" value="Tscrpt_reg_HTH_GntR"/>
</dbReference>
<keyword evidence="3" id="KW-0804">Transcription</keyword>
<dbReference type="CDD" id="cd07377">
    <property type="entry name" value="WHTH_GntR"/>
    <property type="match status" value="1"/>
</dbReference>
<keyword evidence="8" id="KW-1185">Reference proteome</keyword>
<organism evidence="7 8">
    <name type="scientific">Nonomuraea guangzhouensis</name>
    <dbReference type="NCBI Taxonomy" id="1291555"/>
    <lineage>
        <taxon>Bacteria</taxon>
        <taxon>Bacillati</taxon>
        <taxon>Actinomycetota</taxon>
        <taxon>Actinomycetes</taxon>
        <taxon>Streptosporangiales</taxon>
        <taxon>Streptosporangiaceae</taxon>
        <taxon>Nonomuraea</taxon>
    </lineage>
</organism>
<keyword evidence="2 4" id="KW-0238">DNA-binding</keyword>
<dbReference type="RefSeq" id="WP_219532035.1">
    <property type="nucleotide sequence ID" value="NZ_JAHKRM010000013.1"/>
</dbReference>
<dbReference type="PANTHER" id="PTHR30055">
    <property type="entry name" value="HTH-TYPE TRANSCRIPTIONAL REGULATOR RUTR"/>
    <property type="match status" value="1"/>
</dbReference>
<dbReference type="InterPro" id="IPR050109">
    <property type="entry name" value="HTH-type_TetR-like_transc_reg"/>
</dbReference>
<feature type="domain" description="HTH gntR-type" evidence="5">
    <location>
        <begin position="5"/>
        <end position="73"/>
    </location>
</feature>
<comment type="caution">
    <text evidence="7">The sequence shown here is derived from an EMBL/GenBank/DDBJ whole genome shotgun (WGS) entry which is preliminary data.</text>
</comment>
<evidence type="ECO:0000313" key="7">
    <source>
        <dbReference type="EMBL" id="MFD1545390.1"/>
    </source>
</evidence>
<evidence type="ECO:0000313" key="8">
    <source>
        <dbReference type="Proteomes" id="UP001597097"/>
    </source>
</evidence>
<evidence type="ECO:0000256" key="4">
    <source>
        <dbReference type="PROSITE-ProRule" id="PRU00335"/>
    </source>
</evidence>
<dbReference type="Pfam" id="PF00392">
    <property type="entry name" value="GntR"/>
    <property type="match status" value="1"/>
</dbReference>
<feature type="domain" description="HTH tetR-type" evidence="6">
    <location>
        <begin position="107"/>
        <end position="167"/>
    </location>
</feature>
<sequence>MDRGEVPYLRIVRELRRRIAAEELVAGDRIPSTRQIMRDWGVAMATATKVIGALRDEGLVRPVPGIGTVVVEHADHLPDADGLTRIDRLADGGRGGTLEFARRPVPDLTKQRILRTAIKIADSEGLAAVTMRRIAIELGASAMSLYRHVRNKVELVHLMADAAYGEIPLPAQPPAGWRAQLEVSLRLQWRLYRRHPWLSQAIPLTRPEFVRNGMAHTEWVLRALDGLGLTPNAMLHASVSLAGFVRGVAASLEAEVQARAESDDEWVRAREGQLAEVLSSGGFPTMARVIVQPGLDLDLDSLFEFGLRRQLDGLAVLVAGVAHGRHD</sequence>
<dbReference type="Proteomes" id="UP001597097">
    <property type="component" value="Unassembled WGS sequence"/>
</dbReference>
<proteinExistence type="predicted"/>
<keyword evidence="1" id="KW-0805">Transcription regulation</keyword>
<evidence type="ECO:0000256" key="1">
    <source>
        <dbReference type="ARBA" id="ARBA00023015"/>
    </source>
</evidence>
<dbReference type="InterPro" id="IPR001647">
    <property type="entry name" value="HTH_TetR"/>
</dbReference>
<dbReference type="PROSITE" id="PS50977">
    <property type="entry name" value="HTH_TETR_2"/>
    <property type="match status" value="1"/>
</dbReference>
<reference evidence="8" key="1">
    <citation type="journal article" date="2019" name="Int. J. Syst. Evol. Microbiol.">
        <title>The Global Catalogue of Microorganisms (GCM) 10K type strain sequencing project: providing services to taxonomists for standard genome sequencing and annotation.</title>
        <authorList>
            <consortium name="The Broad Institute Genomics Platform"/>
            <consortium name="The Broad Institute Genome Sequencing Center for Infectious Disease"/>
            <person name="Wu L."/>
            <person name="Ma J."/>
        </authorList>
    </citation>
    <scope>NUCLEOTIDE SEQUENCE [LARGE SCALE GENOMIC DNA]</scope>
    <source>
        <strain evidence="8">CGMCC 1.15399</strain>
    </source>
</reference>
<dbReference type="InterPro" id="IPR004111">
    <property type="entry name" value="Repressor_TetR_C"/>
</dbReference>
<dbReference type="PROSITE" id="PS50949">
    <property type="entry name" value="HTH_GNTR"/>
    <property type="match status" value="1"/>
</dbReference>
<evidence type="ECO:0000256" key="2">
    <source>
        <dbReference type="ARBA" id="ARBA00023125"/>
    </source>
</evidence>
<evidence type="ECO:0000259" key="5">
    <source>
        <dbReference type="PROSITE" id="PS50949"/>
    </source>
</evidence>
<name>A0ABW4GRB8_9ACTN</name>